<feature type="region of interest" description="Disordered" evidence="1">
    <location>
        <begin position="1"/>
        <end position="73"/>
    </location>
</feature>
<protein>
    <submittedName>
        <fullName evidence="3">Uncharacterized protein</fullName>
    </submittedName>
</protein>
<evidence type="ECO:0000313" key="3">
    <source>
        <dbReference type="EMBL" id="SPO04601.1"/>
    </source>
</evidence>
<name>A0AAE8N1D6_9PEZI</name>
<dbReference type="AlphaFoldDB" id="A0AAE8N1D6"/>
<proteinExistence type="predicted"/>
<evidence type="ECO:0000313" key="4">
    <source>
        <dbReference type="Proteomes" id="UP001187682"/>
    </source>
</evidence>
<feature type="transmembrane region" description="Helical" evidence="2">
    <location>
        <begin position="602"/>
        <end position="624"/>
    </location>
</feature>
<feature type="compositionally biased region" description="Basic and acidic residues" evidence="1">
    <location>
        <begin position="1"/>
        <end position="27"/>
    </location>
</feature>
<reference evidence="3" key="1">
    <citation type="submission" date="2018-03" db="EMBL/GenBank/DDBJ databases">
        <authorList>
            <person name="Guldener U."/>
        </authorList>
    </citation>
    <scope>NUCLEOTIDE SEQUENCE</scope>
</reference>
<feature type="transmembrane region" description="Helical" evidence="2">
    <location>
        <begin position="190"/>
        <end position="212"/>
    </location>
</feature>
<sequence>MTAQHQREEVPDELPRQDGAPDGRRLPYLDLQDSSNEHIPFIRPSSESASHQGDASPPLHPTETSTDPIESRYNEKPATASPVWKIWWLEGVFLLFGIAMFALIVVVLAQFDQQDLPNWPMNITLNTFLALSTMLSKAAVLVPVSIAISQVKWTWFLKERPLDDFSLLDQSSRGPWGSLLLLWRVKFRHFVSLGALLMITGFLTSPVSQLAIRYPVRDVIAPGETATAKAASAIAARGAGLRPGTVLALRMAVSDDTTNYTMPIVPLGALCSTGNCTFDKYHSLGVCMKTTNITSHLQIEKVDNPPEGTLLTGDDNVGESFTDPEQPLWNVSLPGGYRIVHQSSVVLFTDMLYGNNSFGFADDANLLETRVASVIIIYTTPTEVVDVPDVPGNSSFRDVISGFRHEAHEMLYHLCVQTYETKVEAGVEHTRMVSELAVPAEPTGEIFFNLDCGVLLGGKVYYPCKPNPSRWADILRLDSPAIEAGETRKDPEEGFSITYGSIESMVFKMKPGMEGFGRALPRGVTQVAGGDFPTTIFDEALLDPSDMTNSTHHHSRISNVYMNVAVALSSMMRGNLPKASTDGSYIVIGNALKEASYVDISWGWISYLASEIAFATLFVAIAIVRSRRGDGRLQDLKGSSLAPLTVLSAETRAMMGDGTQPVDELESTARRLRVRLRGTELVPVEIVGKAMSSSRSLS</sequence>
<feature type="transmembrane region" description="Helical" evidence="2">
    <location>
        <begin position="123"/>
        <end position="148"/>
    </location>
</feature>
<keyword evidence="2" id="KW-0812">Transmembrane</keyword>
<comment type="caution">
    <text evidence="3">The sequence shown here is derived from an EMBL/GenBank/DDBJ whole genome shotgun (WGS) entry which is preliminary data.</text>
</comment>
<dbReference type="InterPro" id="IPR021514">
    <property type="entry name" value="DUF3176"/>
</dbReference>
<evidence type="ECO:0000256" key="2">
    <source>
        <dbReference type="SAM" id="Phobius"/>
    </source>
</evidence>
<dbReference type="Pfam" id="PF11374">
    <property type="entry name" value="DUF3176"/>
    <property type="match status" value="1"/>
</dbReference>
<dbReference type="PANTHER" id="PTHR35394">
    <property type="entry name" value="DUF3176 DOMAIN-CONTAINING PROTEIN"/>
    <property type="match status" value="1"/>
</dbReference>
<keyword evidence="4" id="KW-1185">Reference proteome</keyword>
<dbReference type="Proteomes" id="UP001187682">
    <property type="component" value="Unassembled WGS sequence"/>
</dbReference>
<feature type="transmembrane region" description="Helical" evidence="2">
    <location>
        <begin position="86"/>
        <end position="111"/>
    </location>
</feature>
<keyword evidence="2" id="KW-0472">Membrane</keyword>
<dbReference type="PANTHER" id="PTHR35394:SF5">
    <property type="entry name" value="DUF3176 DOMAIN-CONTAINING PROTEIN"/>
    <property type="match status" value="1"/>
</dbReference>
<keyword evidence="2" id="KW-1133">Transmembrane helix</keyword>
<evidence type="ECO:0000256" key="1">
    <source>
        <dbReference type="SAM" id="MobiDB-lite"/>
    </source>
</evidence>
<organism evidence="3 4">
    <name type="scientific">Cephalotrichum gorgonifer</name>
    <dbReference type="NCBI Taxonomy" id="2041049"/>
    <lineage>
        <taxon>Eukaryota</taxon>
        <taxon>Fungi</taxon>
        <taxon>Dikarya</taxon>
        <taxon>Ascomycota</taxon>
        <taxon>Pezizomycotina</taxon>
        <taxon>Sordariomycetes</taxon>
        <taxon>Hypocreomycetidae</taxon>
        <taxon>Microascales</taxon>
        <taxon>Microascaceae</taxon>
        <taxon>Cephalotrichum</taxon>
    </lineage>
</organism>
<gene>
    <name evidence="3" type="ORF">DNG_07286</name>
</gene>
<accession>A0AAE8N1D6</accession>
<dbReference type="EMBL" id="ONZQ02000010">
    <property type="protein sequence ID" value="SPO04601.1"/>
    <property type="molecule type" value="Genomic_DNA"/>
</dbReference>